<keyword evidence="1" id="KW-0812">Transmembrane</keyword>
<dbReference type="Gene3D" id="1.10.4030.10">
    <property type="entry name" value="Porin chaperone SurA, peptide-binding domain"/>
    <property type="match status" value="1"/>
</dbReference>
<dbReference type="Pfam" id="PF13624">
    <property type="entry name" value="SurA_N_3"/>
    <property type="match status" value="1"/>
</dbReference>
<proteinExistence type="predicted"/>
<dbReference type="SUPFAM" id="SSF109998">
    <property type="entry name" value="Triger factor/SurA peptide-binding domain-like"/>
    <property type="match status" value="1"/>
</dbReference>
<dbReference type="InterPro" id="IPR027304">
    <property type="entry name" value="Trigger_fact/SurA_dom_sf"/>
</dbReference>
<accession>A0A1F5EVQ5</accession>
<comment type="caution">
    <text evidence="2">The sequence shown here is derived from an EMBL/GenBank/DDBJ whole genome shotgun (WGS) entry which is preliminary data.</text>
</comment>
<dbReference type="PANTHER" id="PTHR47245">
    <property type="entry name" value="PEPTIDYLPROLYL ISOMERASE"/>
    <property type="match status" value="1"/>
</dbReference>
<dbReference type="PANTHER" id="PTHR47245:SF2">
    <property type="entry name" value="PEPTIDYL-PROLYL CIS-TRANS ISOMERASE HP_0175-RELATED"/>
    <property type="match status" value="1"/>
</dbReference>
<reference evidence="2 3" key="1">
    <citation type="journal article" date="2016" name="Nat. Commun.">
        <title>Thousands of microbial genomes shed light on interconnected biogeochemical processes in an aquifer system.</title>
        <authorList>
            <person name="Anantharaman K."/>
            <person name="Brown C.T."/>
            <person name="Hug L.A."/>
            <person name="Sharon I."/>
            <person name="Castelle C.J."/>
            <person name="Probst A.J."/>
            <person name="Thomas B.C."/>
            <person name="Singh A."/>
            <person name="Wilkins M.J."/>
            <person name="Karaoz U."/>
            <person name="Brodie E.L."/>
            <person name="Williams K.H."/>
            <person name="Hubbard S.S."/>
            <person name="Banfield J.F."/>
        </authorList>
    </citation>
    <scope>NUCLEOTIDE SEQUENCE [LARGE SCALE GENOMIC DNA]</scope>
</reference>
<evidence type="ECO:0000313" key="3">
    <source>
        <dbReference type="Proteomes" id="UP000177390"/>
    </source>
</evidence>
<dbReference type="AlphaFoldDB" id="A0A1F5EVQ5"/>
<sequence length="225" mass="25315">MKKTTKTRSKVRKVAVAEMSYSPEKETVNVSVAPKKFFVLAMIVLLGGLLLLGAKKYKGLIIAGKVNGQVVTRLQLEKTLNDRYAKQTFDDLAGTILVKQLAKQNAVVISEEDVNNEITATEQRLGGKEALQTTLDRMGYTTARFQDEMRTQVLVAKLASKVLTVDVTDDEVKKFFDENKTLFPDKKFDEVKADIKLNLTQQKVQQEFTTWFAEQKKQASIASYL</sequence>
<keyword evidence="1" id="KW-0472">Membrane</keyword>
<evidence type="ECO:0008006" key="4">
    <source>
        <dbReference type="Google" id="ProtNLM"/>
    </source>
</evidence>
<keyword evidence="1" id="KW-1133">Transmembrane helix</keyword>
<protein>
    <recommendedName>
        <fullName evidence="4">PpiC domain-containing protein</fullName>
    </recommendedName>
</protein>
<organism evidence="2 3">
    <name type="scientific">Candidatus Collierbacteria bacterium RIFCSPHIGHO2_02_FULL_49_10</name>
    <dbReference type="NCBI Taxonomy" id="1817723"/>
    <lineage>
        <taxon>Bacteria</taxon>
        <taxon>Candidatus Collieribacteriota</taxon>
    </lineage>
</organism>
<evidence type="ECO:0000313" key="2">
    <source>
        <dbReference type="EMBL" id="OGD71478.1"/>
    </source>
</evidence>
<name>A0A1F5EVQ5_9BACT</name>
<gene>
    <name evidence="2" type="ORF">A3D09_02590</name>
</gene>
<dbReference type="InterPro" id="IPR050245">
    <property type="entry name" value="PrsA_foldase"/>
</dbReference>
<evidence type="ECO:0000256" key="1">
    <source>
        <dbReference type="SAM" id="Phobius"/>
    </source>
</evidence>
<dbReference type="EMBL" id="MFAH01000025">
    <property type="protein sequence ID" value="OGD71478.1"/>
    <property type="molecule type" value="Genomic_DNA"/>
</dbReference>
<feature type="transmembrane region" description="Helical" evidence="1">
    <location>
        <begin position="37"/>
        <end position="54"/>
    </location>
</feature>
<dbReference type="Proteomes" id="UP000177390">
    <property type="component" value="Unassembled WGS sequence"/>
</dbReference>